<gene>
    <name evidence="3" type="ORF">ARC23_12750</name>
</gene>
<comment type="caution">
    <text evidence="3">The sequence shown here is derived from an EMBL/GenBank/DDBJ whole genome shotgun (WGS) entry which is preliminary data.</text>
</comment>
<evidence type="ECO:0000259" key="2">
    <source>
        <dbReference type="Pfam" id="PF07007"/>
    </source>
</evidence>
<feature type="chain" id="PRO_5006391525" description="Lysozyme inhibitor LprI-like N-terminal domain-containing protein" evidence="1">
    <location>
        <begin position="24"/>
        <end position="141"/>
    </location>
</feature>
<dbReference type="OrthoDB" id="7340239at2"/>
<reference evidence="3 4" key="1">
    <citation type="journal article" date="2016" name="Front. Microbiol.">
        <title>Genome Sequence of Type Strains of Genus Stenotrophomonas.</title>
        <authorList>
            <person name="Patil P.P."/>
            <person name="Midha S."/>
            <person name="Kumar S."/>
            <person name="Patil P.B."/>
        </authorList>
    </citation>
    <scope>NUCLEOTIDE SEQUENCE [LARGE SCALE GENOMIC DNA]</scope>
    <source>
        <strain evidence="3 4">LMG 978</strain>
    </source>
</reference>
<dbReference type="Gene3D" id="1.20.1270.180">
    <property type="match status" value="1"/>
</dbReference>
<proteinExistence type="predicted"/>
<feature type="domain" description="Lysozyme inhibitor LprI-like N-terminal" evidence="2">
    <location>
        <begin position="33"/>
        <end position="134"/>
    </location>
</feature>
<dbReference type="InterPro" id="IPR009739">
    <property type="entry name" value="LprI-like_N"/>
</dbReference>
<sequence length="141" mass="15351">MKMPPRMLAGILLWAGLCGASVAAERAAAGIDCAQASGGYERDICDSDRLDDADSALNAVYAQARGELKAQATDGSCSRCAVAEQQLVKAQRIWITLRDADCEAVYAFNADGTSRNPAKMQCLITQTRDRTRQLREFYELL</sequence>
<feature type="signal peptide" evidence="1">
    <location>
        <begin position="1"/>
        <end position="23"/>
    </location>
</feature>
<organism evidence="3 4">
    <name type="scientific">Stenotrophomonas beteli</name>
    <dbReference type="NCBI Taxonomy" id="3384461"/>
    <lineage>
        <taxon>Bacteria</taxon>
        <taxon>Pseudomonadati</taxon>
        <taxon>Pseudomonadota</taxon>
        <taxon>Gammaproteobacteria</taxon>
        <taxon>Lysobacterales</taxon>
        <taxon>Lysobacteraceae</taxon>
        <taxon>Stenotrophomonas</taxon>
        <taxon>Stenotrophomonas maltophilia group</taxon>
    </lineage>
</organism>
<keyword evidence="1" id="KW-0732">Signal</keyword>
<protein>
    <recommendedName>
        <fullName evidence="2">Lysozyme inhibitor LprI-like N-terminal domain-containing protein</fullName>
    </recommendedName>
</protein>
<evidence type="ECO:0000313" key="3">
    <source>
        <dbReference type="EMBL" id="KRG49958.1"/>
    </source>
</evidence>
<dbReference type="Pfam" id="PF07007">
    <property type="entry name" value="LprI"/>
    <property type="match status" value="1"/>
</dbReference>
<evidence type="ECO:0000256" key="1">
    <source>
        <dbReference type="SAM" id="SignalP"/>
    </source>
</evidence>
<dbReference type="EMBL" id="LLXV01000039">
    <property type="protein sequence ID" value="KRG49958.1"/>
    <property type="molecule type" value="Genomic_DNA"/>
</dbReference>
<accession>A0A0R0AYE8</accession>
<dbReference type="AlphaFoldDB" id="A0A0R0AYE8"/>
<dbReference type="Proteomes" id="UP000051757">
    <property type="component" value="Unassembled WGS sequence"/>
</dbReference>
<name>A0A0R0AYE8_9GAMM</name>
<evidence type="ECO:0000313" key="4">
    <source>
        <dbReference type="Proteomes" id="UP000051757"/>
    </source>
</evidence>
<keyword evidence="4" id="KW-1185">Reference proteome</keyword>